<dbReference type="InterPro" id="IPR038084">
    <property type="entry name" value="PduO/GlcC-like_sf"/>
</dbReference>
<evidence type="ECO:0008006" key="3">
    <source>
        <dbReference type="Google" id="ProtNLM"/>
    </source>
</evidence>
<dbReference type="AlphaFoldDB" id="A0A0P0NZZ3"/>
<accession>A0A0P0NZZ3</accession>
<sequence>MSAMFAFGVGLAMTPVAKPMASDLTLPLAIDLAQAALDICATRGFPASVSVADAKGVALVILRHPDSPKPPVAAPRKAATAAFFDTAGSLMEPREKTDAAFAARIAAEPERFNAHGGSLPLHVGDRLVGGLAVADAPHDIADQCARAALARFADHVH</sequence>
<dbReference type="InterPro" id="IPR005624">
    <property type="entry name" value="PduO/GlcC-like"/>
</dbReference>
<proteinExistence type="predicted"/>
<keyword evidence="2" id="KW-1185">Reference proteome</keyword>
<dbReference type="RefSeq" id="WP_062146601.1">
    <property type="nucleotide sequence ID" value="NZ_CP013002.1"/>
</dbReference>
<dbReference type="Proteomes" id="UP000056905">
    <property type="component" value="Chromosome"/>
</dbReference>
<dbReference type="Gene3D" id="3.30.450.150">
    <property type="entry name" value="Haem-degrading domain"/>
    <property type="match status" value="1"/>
</dbReference>
<gene>
    <name evidence="1" type="ORF">AQ619_09265</name>
</gene>
<organism evidence="1 2">
    <name type="scientific">Caulobacter henricii</name>
    <dbReference type="NCBI Taxonomy" id="69395"/>
    <lineage>
        <taxon>Bacteria</taxon>
        <taxon>Pseudomonadati</taxon>
        <taxon>Pseudomonadota</taxon>
        <taxon>Alphaproteobacteria</taxon>
        <taxon>Caulobacterales</taxon>
        <taxon>Caulobacteraceae</taxon>
        <taxon>Caulobacter</taxon>
    </lineage>
</organism>
<dbReference type="STRING" id="69395.AQ619_09265"/>
<dbReference type="SUPFAM" id="SSF143744">
    <property type="entry name" value="GlcG-like"/>
    <property type="match status" value="1"/>
</dbReference>
<dbReference type="KEGG" id="chq:AQ619_09265"/>
<dbReference type="InterPro" id="IPR052517">
    <property type="entry name" value="GlcG_carb_metab_protein"/>
</dbReference>
<name>A0A0P0NZZ3_9CAUL</name>
<dbReference type="Pfam" id="PF03928">
    <property type="entry name" value="HbpS-like"/>
    <property type="match status" value="1"/>
</dbReference>
<evidence type="ECO:0000313" key="2">
    <source>
        <dbReference type="Proteomes" id="UP000056905"/>
    </source>
</evidence>
<evidence type="ECO:0000313" key="1">
    <source>
        <dbReference type="EMBL" id="ALL13524.1"/>
    </source>
</evidence>
<dbReference type="PANTHER" id="PTHR34309">
    <property type="entry name" value="SLR1406 PROTEIN"/>
    <property type="match status" value="1"/>
</dbReference>
<dbReference type="OrthoDB" id="7173918at2"/>
<protein>
    <recommendedName>
        <fullName evidence="3">GlcG protein</fullName>
    </recommendedName>
</protein>
<dbReference type="PANTHER" id="PTHR34309:SF10">
    <property type="entry name" value="SLR1406 PROTEIN"/>
    <property type="match status" value="1"/>
</dbReference>
<dbReference type="EMBL" id="CP013002">
    <property type="protein sequence ID" value="ALL13524.1"/>
    <property type="molecule type" value="Genomic_DNA"/>
</dbReference>
<reference evidence="1 2" key="1">
    <citation type="submission" date="2015-10" db="EMBL/GenBank/DDBJ databases">
        <title>Conservation of the essential genome among Caulobacter and Brevundimonas species.</title>
        <authorList>
            <person name="Scott D."/>
            <person name="Ely B."/>
        </authorList>
    </citation>
    <scope>NUCLEOTIDE SEQUENCE [LARGE SCALE GENOMIC DNA]</scope>
    <source>
        <strain evidence="1 2">CB4</strain>
    </source>
</reference>